<feature type="compositionally biased region" description="Pro residues" evidence="1">
    <location>
        <begin position="108"/>
        <end position="122"/>
    </location>
</feature>
<evidence type="ECO:0000313" key="2">
    <source>
        <dbReference type="EMBL" id="KAG9439870.1"/>
    </source>
</evidence>
<comment type="caution">
    <text evidence="2">The sequence shown here is derived from an EMBL/GenBank/DDBJ whole genome shotgun (WGS) entry which is preliminary data.</text>
</comment>
<keyword evidence="3" id="KW-1185">Reference proteome</keyword>
<gene>
    <name evidence="2" type="ORF">H6P81_020035</name>
</gene>
<evidence type="ECO:0000313" key="3">
    <source>
        <dbReference type="Proteomes" id="UP000825729"/>
    </source>
</evidence>
<dbReference type="AlphaFoldDB" id="A0AAV7DV72"/>
<proteinExistence type="predicted"/>
<dbReference type="EMBL" id="JAINDJ010000008">
    <property type="protein sequence ID" value="KAG9439870.1"/>
    <property type="molecule type" value="Genomic_DNA"/>
</dbReference>
<reference evidence="2 3" key="1">
    <citation type="submission" date="2021-07" db="EMBL/GenBank/DDBJ databases">
        <title>The Aristolochia fimbriata genome: insights into angiosperm evolution, floral development and chemical biosynthesis.</title>
        <authorList>
            <person name="Jiao Y."/>
        </authorList>
    </citation>
    <scope>NUCLEOTIDE SEQUENCE [LARGE SCALE GENOMIC DNA]</scope>
    <source>
        <strain evidence="2">IBCAS-2021</strain>
        <tissue evidence="2">Leaf</tissue>
    </source>
</reference>
<organism evidence="2 3">
    <name type="scientific">Aristolochia fimbriata</name>
    <name type="common">White veined hardy Dutchman's pipe vine</name>
    <dbReference type="NCBI Taxonomy" id="158543"/>
    <lineage>
        <taxon>Eukaryota</taxon>
        <taxon>Viridiplantae</taxon>
        <taxon>Streptophyta</taxon>
        <taxon>Embryophyta</taxon>
        <taxon>Tracheophyta</taxon>
        <taxon>Spermatophyta</taxon>
        <taxon>Magnoliopsida</taxon>
        <taxon>Magnoliidae</taxon>
        <taxon>Piperales</taxon>
        <taxon>Aristolochiaceae</taxon>
        <taxon>Aristolochia</taxon>
    </lineage>
</organism>
<dbReference type="Proteomes" id="UP000825729">
    <property type="component" value="Unassembled WGS sequence"/>
</dbReference>
<feature type="region of interest" description="Disordered" evidence="1">
    <location>
        <begin position="56"/>
        <end position="125"/>
    </location>
</feature>
<accession>A0AAV7DV72</accession>
<protein>
    <submittedName>
        <fullName evidence="2">Uncharacterized protein</fullName>
    </submittedName>
</protein>
<feature type="compositionally biased region" description="Basic residues" evidence="1">
    <location>
        <begin position="72"/>
        <end position="81"/>
    </location>
</feature>
<name>A0AAV7DV72_ARIFI</name>
<evidence type="ECO:0000256" key="1">
    <source>
        <dbReference type="SAM" id="MobiDB-lite"/>
    </source>
</evidence>
<sequence length="145" mass="16220">MLGCVRSVIERMQRGEGMDPLLAVPYMMEIETYCLSILHSFSLLDGMIVGGDLSHGSESSHVVEPTRDSVRHGHRGRHRPTSKATLHVEVYIVPEHADPKLQRVQTPEPQPELMPKPHPDSPPICRIYTRRQKKTIGAPEPSSAL</sequence>